<feature type="compositionally biased region" description="Acidic residues" evidence="1">
    <location>
        <begin position="236"/>
        <end position="247"/>
    </location>
</feature>
<protein>
    <submittedName>
        <fullName evidence="2">Uncharacterized protein</fullName>
    </submittedName>
</protein>
<organism evidence="2 3">
    <name type="scientific">Streptococcus anginosus</name>
    <dbReference type="NCBI Taxonomy" id="1328"/>
    <lineage>
        <taxon>Bacteria</taxon>
        <taxon>Bacillati</taxon>
        <taxon>Bacillota</taxon>
        <taxon>Bacilli</taxon>
        <taxon>Lactobacillales</taxon>
        <taxon>Streptococcaceae</taxon>
        <taxon>Streptococcus</taxon>
        <taxon>Streptococcus anginosus group</taxon>
    </lineage>
</organism>
<evidence type="ECO:0000313" key="3">
    <source>
        <dbReference type="Proteomes" id="UP000403538"/>
    </source>
</evidence>
<evidence type="ECO:0000313" key="2">
    <source>
        <dbReference type="EMBL" id="VTS43813.1"/>
    </source>
</evidence>
<dbReference type="Proteomes" id="UP000403538">
    <property type="component" value="Unassembled WGS sequence"/>
</dbReference>
<sequence length="254" mass="29364">MTQEDILSEEQCQLLVDVLLKGNEEFCEEMKAKEKTEPIYSAAKNGRGNKIDSRLIKTFANQEISFIQDYSIKKAGYNWDYGEYICETPFGRFLFVIKSDKALKRAFPKSNSDENLSEDEDKKYFENYLGINQKIIRQSKEPVEGLFEIPIPLFEEDRNSEILLIPDEVAHEDIDFFFVLTYKTSGEEITSIELTFPNPVSNDLRLAQDLSRYIQTSQINSNNSQNPINTTSPQEKDEDMENFDEGVIETKKSK</sequence>
<proteinExistence type="predicted"/>
<name>A0A4U9ZRM4_STRAP</name>
<dbReference type="EMBL" id="CABEID010000001">
    <property type="protein sequence ID" value="VTS43813.1"/>
    <property type="molecule type" value="Genomic_DNA"/>
</dbReference>
<feature type="region of interest" description="Disordered" evidence="1">
    <location>
        <begin position="217"/>
        <end position="254"/>
    </location>
</feature>
<dbReference type="RefSeq" id="WP_143876682.1">
    <property type="nucleotide sequence ID" value="NZ_CABEID010000001.1"/>
</dbReference>
<gene>
    <name evidence="2" type="ORF">NCTC11062_01592</name>
</gene>
<evidence type="ECO:0000256" key="1">
    <source>
        <dbReference type="SAM" id="MobiDB-lite"/>
    </source>
</evidence>
<dbReference type="AlphaFoldDB" id="A0A4U9ZRM4"/>
<reference evidence="2 3" key="1">
    <citation type="submission" date="2019-05" db="EMBL/GenBank/DDBJ databases">
        <authorList>
            <consortium name="Pathogen Informatics"/>
        </authorList>
    </citation>
    <scope>NUCLEOTIDE SEQUENCE [LARGE SCALE GENOMIC DNA]</scope>
    <source>
        <strain evidence="2 3">NCTC11062</strain>
    </source>
</reference>
<accession>A0A4U9ZRM4</accession>
<feature type="compositionally biased region" description="Low complexity" evidence="1">
    <location>
        <begin position="217"/>
        <end position="233"/>
    </location>
</feature>